<dbReference type="AlphaFoldDB" id="A0AAV2IF07"/>
<feature type="region of interest" description="Disordered" evidence="1">
    <location>
        <begin position="31"/>
        <end position="51"/>
    </location>
</feature>
<evidence type="ECO:0000256" key="1">
    <source>
        <dbReference type="SAM" id="MobiDB-lite"/>
    </source>
</evidence>
<dbReference type="EMBL" id="CAXITT010000685">
    <property type="protein sequence ID" value="CAL1545177.1"/>
    <property type="molecule type" value="Genomic_DNA"/>
</dbReference>
<organism evidence="2 3">
    <name type="scientific">Lymnaea stagnalis</name>
    <name type="common">Great pond snail</name>
    <name type="synonym">Helix stagnalis</name>
    <dbReference type="NCBI Taxonomy" id="6523"/>
    <lineage>
        <taxon>Eukaryota</taxon>
        <taxon>Metazoa</taxon>
        <taxon>Spiralia</taxon>
        <taxon>Lophotrochozoa</taxon>
        <taxon>Mollusca</taxon>
        <taxon>Gastropoda</taxon>
        <taxon>Heterobranchia</taxon>
        <taxon>Euthyneura</taxon>
        <taxon>Panpulmonata</taxon>
        <taxon>Hygrophila</taxon>
        <taxon>Lymnaeoidea</taxon>
        <taxon>Lymnaeidae</taxon>
        <taxon>Lymnaea</taxon>
    </lineage>
</organism>
<comment type="caution">
    <text evidence="2">The sequence shown here is derived from an EMBL/GenBank/DDBJ whole genome shotgun (WGS) entry which is preliminary data.</text>
</comment>
<sequence>HSSARTEAVTVDPHPLSTSLENVASWLYEALSTPSPEPSSSSPDFNSSDQTVSISGTHVQLITGGQSKAEESDVLSSISSFVYTTVTTILADDRTSQQSQTDFKTPKPGRDENGFEIKVLTKGAEIYELIQTTTTKDGVALGHDLTHLAGDSTKPPKRLVSHTTKLSYLTRTEDGIYIRSSDTTTPDLITKWPMSSKKPAVYRGPPKIILLSPGKTVALPPNSVTEIVRVPLKGLNGTTMVPGIILHQSEEKHFDQIVRQDNESRSVEEVVYYTGHPLPDGGIPLFRAPKNESSVDGENVLTIHSHPGGDDAPGHKTGPLQIKLTVYKVVKNVLNVSDATAMEAYTRAREMLRKTLEQLAKLWQHCVRGVADVVYVPANQGFVDYSARLQIAYKNIRKAYEYGRTVLRKTYNDASLQLADYFNSLANYFKNSYNFYYDFLEASTRRRKR</sequence>
<name>A0AAV2IF07_LYMST</name>
<dbReference type="Proteomes" id="UP001497497">
    <property type="component" value="Unassembled WGS sequence"/>
</dbReference>
<evidence type="ECO:0000313" key="3">
    <source>
        <dbReference type="Proteomes" id="UP001497497"/>
    </source>
</evidence>
<protein>
    <submittedName>
        <fullName evidence="2">Uncharacterized protein</fullName>
    </submittedName>
</protein>
<feature type="compositionally biased region" description="Low complexity" evidence="1">
    <location>
        <begin position="32"/>
        <end position="48"/>
    </location>
</feature>
<keyword evidence="3" id="KW-1185">Reference proteome</keyword>
<feature type="non-terminal residue" evidence="2">
    <location>
        <position position="1"/>
    </location>
</feature>
<reference evidence="2 3" key="1">
    <citation type="submission" date="2024-04" db="EMBL/GenBank/DDBJ databases">
        <authorList>
            <consortium name="Genoscope - CEA"/>
            <person name="William W."/>
        </authorList>
    </citation>
    <scope>NUCLEOTIDE SEQUENCE [LARGE SCALE GENOMIC DNA]</scope>
</reference>
<evidence type="ECO:0000313" key="2">
    <source>
        <dbReference type="EMBL" id="CAL1545177.1"/>
    </source>
</evidence>
<gene>
    <name evidence="2" type="ORF">GSLYS_00018660001</name>
</gene>
<proteinExistence type="predicted"/>
<accession>A0AAV2IF07</accession>